<name>A0A4R5TM75_9GAMM</name>
<dbReference type="Proteomes" id="UP000294796">
    <property type="component" value="Unassembled WGS sequence"/>
</dbReference>
<dbReference type="EMBL" id="SMTF01000011">
    <property type="protein sequence ID" value="TDK22992.1"/>
    <property type="molecule type" value="Genomic_DNA"/>
</dbReference>
<keyword evidence="3" id="KW-1185">Reference proteome</keyword>
<evidence type="ECO:0000313" key="2">
    <source>
        <dbReference type="EMBL" id="TDK22992.1"/>
    </source>
</evidence>
<keyword evidence="1" id="KW-0472">Membrane</keyword>
<comment type="caution">
    <text evidence="2">The sequence shown here is derived from an EMBL/GenBank/DDBJ whole genome shotgun (WGS) entry which is preliminary data.</text>
</comment>
<keyword evidence="1" id="KW-1133">Transmembrane helix</keyword>
<accession>A0A4R5TM75</accession>
<organism evidence="2 3">
    <name type="scientific">Luteimonas aestuarii</name>
    <dbReference type="NCBI Taxonomy" id="453837"/>
    <lineage>
        <taxon>Bacteria</taxon>
        <taxon>Pseudomonadati</taxon>
        <taxon>Pseudomonadota</taxon>
        <taxon>Gammaproteobacteria</taxon>
        <taxon>Lysobacterales</taxon>
        <taxon>Lysobacteraceae</taxon>
        <taxon>Luteimonas</taxon>
    </lineage>
</organism>
<dbReference type="AlphaFoldDB" id="A0A4R5TM75"/>
<gene>
    <name evidence="2" type="ORF">E2F46_12635</name>
</gene>
<reference evidence="2 3" key="1">
    <citation type="submission" date="2019-03" db="EMBL/GenBank/DDBJ databases">
        <title>Luteimonas zhaokaii sp.nov., isolated from the rectal contents of Plateau pika in Yushu, Qinghai Province, China.</title>
        <authorList>
            <person name="Zhang G."/>
        </authorList>
    </citation>
    <scope>NUCLEOTIDE SEQUENCE [LARGE SCALE GENOMIC DNA]</scope>
    <source>
        <strain evidence="2 3">B9</strain>
    </source>
</reference>
<evidence type="ECO:0000256" key="1">
    <source>
        <dbReference type="SAM" id="Phobius"/>
    </source>
</evidence>
<feature type="transmembrane region" description="Helical" evidence="1">
    <location>
        <begin position="43"/>
        <end position="62"/>
    </location>
</feature>
<proteinExistence type="predicted"/>
<protein>
    <submittedName>
        <fullName evidence="2">Uncharacterized protein</fullName>
    </submittedName>
</protein>
<dbReference type="RefSeq" id="WP_133322603.1">
    <property type="nucleotide sequence ID" value="NZ_SMTF01000011.1"/>
</dbReference>
<sequence>MKPLFVAVGIALALYTCLAAVRGEVIAKYGAGMRRVRRDESVGDFRAVIAIYAALALALVFWF</sequence>
<evidence type="ECO:0000313" key="3">
    <source>
        <dbReference type="Proteomes" id="UP000294796"/>
    </source>
</evidence>
<keyword evidence="1" id="KW-0812">Transmembrane</keyword>